<dbReference type="OrthoDB" id="1557914at2759"/>
<dbReference type="Proteomes" id="UP000325081">
    <property type="component" value="Unassembled WGS sequence"/>
</dbReference>
<feature type="region of interest" description="Disordered" evidence="1">
    <location>
        <begin position="1"/>
        <end position="106"/>
    </location>
</feature>
<dbReference type="EMBL" id="BKCP01004949">
    <property type="protein sequence ID" value="GER34770.1"/>
    <property type="molecule type" value="Genomic_DNA"/>
</dbReference>
<evidence type="ECO:0000313" key="3">
    <source>
        <dbReference type="Proteomes" id="UP000325081"/>
    </source>
</evidence>
<gene>
    <name evidence="2" type="ORF">STAS_11016</name>
</gene>
<dbReference type="PANTHER" id="PTHR38221">
    <property type="entry name" value="BNAA04G14260D PROTEIN"/>
    <property type="match status" value="1"/>
</dbReference>
<dbReference type="PANTHER" id="PTHR38221:SF1">
    <property type="entry name" value="OVULE PROTEIN"/>
    <property type="match status" value="1"/>
</dbReference>
<evidence type="ECO:0000313" key="2">
    <source>
        <dbReference type="EMBL" id="GER34770.1"/>
    </source>
</evidence>
<protein>
    <submittedName>
        <fullName evidence="2">SU(VAR)3-9 homolog 5</fullName>
    </submittedName>
</protein>
<dbReference type="AlphaFoldDB" id="A0A5A7PPP2"/>
<accession>A0A5A7PPP2</accession>
<keyword evidence="3" id="KW-1185">Reference proteome</keyword>
<proteinExistence type="predicted"/>
<sequence>MVAQTEQDPFASIAELCRPTSSQDAKFPNCPFARESDDFPGMDSDDLSSSPEPTPPEPSGIVMVSPLHSAGSTPPHTEHNTVSHTPPAHHLPSYQKPDGSSSGSARLVCRLDKSIKARSSRGGLELDEGIEPDEIRVPAEPLFGETVPADETVAINDEIVANGVITN</sequence>
<evidence type="ECO:0000256" key="1">
    <source>
        <dbReference type="SAM" id="MobiDB-lite"/>
    </source>
</evidence>
<organism evidence="2 3">
    <name type="scientific">Striga asiatica</name>
    <name type="common">Asiatic witchweed</name>
    <name type="synonym">Buchnera asiatica</name>
    <dbReference type="NCBI Taxonomy" id="4170"/>
    <lineage>
        <taxon>Eukaryota</taxon>
        <taxon>Viridiplantae</taxon>
        <taxon>Streptophyta</taxon>
        <taxon>Embryophyta</taxon>
        <taxon>Tracheophyta</taxon>
        <taxon>Spermatophyta</taxon>
        <taxon>Magnoliopsida</taxon>
        <taxon>eudicotyledons</taxon>
        <taxon>Gunneridae</taxon>
        <taxon>Pentapetalae</taxon>
        <taxon>asterids</taxon>
        <taxon>lamiids</taxon>
        <taxon>Lamiales</taxon>
        <taxon>Orobanchaceae</taxon>
        <taxon>Buchnereae</taxon>
        <taxon>Striga</taxon>
    </lineage>
</organism>
<name>A0A5A7PPP2_STRAF</name>
<comment type="caution">
    <text evidence="2">The sequence shown here is derived from an EMBL/GenBank/DDBJ whole genome shotgun (WGS) entry which is preliminary data.</text>
</comment>
<reference evidence="3" key="1">
    <citation type="journal article" date="2019" name="Curr. Biol.">
        <title>Genome Sequence of Striga asiatica Provides Insight into the Evolution of Plant Parasitism.</title>
        <authorList>
            <person name="Yoshida S."/>
            <person name="Kim S."/>
            <person name="Wafula E.K."/>
            <person name="Tanskanen J."/>
            <person name="Kim Y.M."/>
            <person name="Honaas L."/>
            <person name="Yang Z."/>
            <person name="Spallek T."/>
            <person name="Conn C.E."/>
            <person name="Ichihashi Y."/>
            <person name="Cheong K."/>
            <person name="Cui S."/>
            <person name="Der J.P."/>
            <person name="Gundlach H."/>
            <person name="Jiao Y."/>
            <person name="Hori C."/>
            <person name="Ishida J.K."/>
            <person name="Kasahara H."/>
            <person name="Kiba T."/>
            <person name="Kim M.S."/>
            <person name="Koo N."/>
            <person name="Laohavisit A."/>
            <person name="Lee Y.H."/>
            <person name="Lumba S."/>
            <person name="McCourt P."/>
            <person name="Mortimer J.C."/>
            <person name="Mutuku J.M."/>
            <person name="Nomura T."/>
            <person name="Sasaki-Sekimoto Y."/>
            <person name="Seto Y."/>
            <person name="Wang Y."/>
            <person name="Wakatake T."/>
            <person name="Sakakibara H."/>
            <person name="Demura T."/>
            <person name="Yamaguchi S."/>
            <person name="Yoneyama K."/>
            <person name="Manabe R.I."/>
            <person name="Nelson D.C."/>
            <person name="Schulman A.H."/>
            <person name="Timko M.P."/>
            <person name="dePamphilis C.W."/>
            <person name="Choi D."/>
            <person name="Shirasu K."/>
        </authorList>
    </citation>
    <scope>NUCLEOTIDE SEQUENCE [LARGE SCALE GENOMIC DNA]</scope>
    <source>
        <strain evidence="3">cv. UVA1</strain>
    </source>
</reference>